<dbReference type="InterPro" id="IPR021250">
    <property type="entry name" value="DUF2789"/>
</dbReference>
<reference evidence="1 2" key="1">
    <citation type="submission" date="2018-03" db="EMBL/GenBank/DDBJ databases">
        <title>Marinobacter brunus sp. nov., a marine bacterium of Gamma-proteobacteria isolated from the surface seawater of the South China Sea.</title>
        <authorList>
            <person name="Cheng H."/>
            <person name="Wu Y.-H."/>
            <person name="Xamxidin M."/>
            <person name="Xu X.-W."/>
        </authorList>
    </citation>
    <scope>NUCLEOTIDE SEQUENCE [LARGE SCALE GENOMIC DNA]</scope>
    <source>
        <strain evidence="1 2">JCM 30472</strain>
    </source>
</reference>
<dbReference type="Proteomes" id="UP000238385">
    <property type="component" value="Unassembled WGS sequence"/>
</dbReference>
<dbReference type="EMBL" id="PXNN01000003">
    <property type="protein sequence ID" value="PSF10334.1"/>
    <property type="molecule type" value="Genomic_DNA"/>
</dbReference>
<keyword evidence="2" id="KW-1185">Reference proteome</keyword>
<dbReference type="AlphaFoldDB" id="A0A2T1KJL5"/>
<organism evidence="1 2">
    <name type="scientific">Marinobacter halophilus</name>
    <dbReference type="NCBI Taxonomy" id="1323740"/>
    <lineage>
        <taxon>Bacteria</taxon>
        <taxon>Pseudomonadati</taxon>
        <taxon>Pseudomonadota</taxon>
        <taxon>Gammaproteobacteria</taxon>
        <taxon>Pseudomonadales</taxon>
        <taxon>Marinobacteraceae</taxon>
        <taxon>Marinobacter</taxon>
    </lineage>
</organism>
<dbReference type="Gene3D" id="1.10.10.1130">
    <property type="entry name" value="Uncharacterised protein PF10982, DUF2789"/>
    <property type="match status" value="1"/>
</dbReference>
<gene>
    <name evidence="1" type="ORF">C7H08_02240</name>
</gene>
<comment type="caution">
    <text evidence="1">The sequence shown here is derived from an EMBL/GenBank/DDBJ whole genome shotgun (WGS) entry which is preliminary data.</text>
</comment>
<evidence type="ECO:0000313" key="1">
    <source>
        <dbReference type="EMBL" id="PSF10334.1"/>
    </source>
</evidence>
<dbReference type="InterPro" id="IPR038086">
    <property type="entry name" value="DUF2789_sf"/>
</dbReference>
<evidence type="ECO:0000313" key="2">
    <source>
        <dbReference type="Proteomes" id="UP000238385"/>
    </source>
</evidence>
<dbReference type="RefSeq" id="WP_106670120.1">
    <property type="nucleotide sequence ID" value="NZ_BMFE01000001.1"/>
</dbReference>
<name>A0A2T1KJL5_9GAMM</name>
<sequence>MDTSKHSLHTLFEQLGLPSERKDIEAFIGQYSPLPSEIAIQDAPFWSESQSQFLEEGLEDDSDWAEIIDELDALIRH</sequence>
<dbReference type="Pfam" id="PF10982">
    <property type="entry name" value="DUF2789"/>
    <property type="match status" value="1"/>
</dbReference>
<protein>
    <submittedName>
        <fullName evidence="1">DUF2789 domain-containing protein</fullName>
    </submittedName>
</protein>
<accession>A0A2T1KJL5</accession>
<dbReference type="OrthoDB" id="5828847at2"/>
<proteinExistence type="predicted"/>